<dbReference type="Proteomes" id="UP000326939">
    <property type="component" value="Chromosome 17"/>
</dbReference>
<evidence type="ECO:0000313" key="1">
    <source>
        <dbReference type="EMBL" id="KAB5516379.1"/>
    </source>
</evidence>
<comment type="caution">
    <text evidence="1">The sequence shown here is derived from an EMBL/GenBank/DDBJ whole genome shotgun (WGS) entry which is preliminary data.</text>
</comment>
<organism evidence="1 2">
    <name type="scientific">Salix brachista</name>
    <dbReference type="NCBI Taxonomy" id="2182728"/>
    <lineage>
        <taxon>Eukaryota</taxon>
        <taxon>Viridiplantae</taxon>
        <taxon>Streptophyta</taxon>
        <taxon>Embryophyta</taxon>
        <taxon>Tracheophyta</taxon>
        <taxon>Spermatophyta</taxon>
        <taxon>Magnoliopsida</taxon>
        <taxon>eudicotyledons</taxon>
        <taxon>Gunneridae</taxon>
        <taxon>Pentapetalae</taxon>
        <taxon>rosids</taxon>
        <taxon>fabids</taxon>
        <taxon>Malpighiales</taxon>
        <taxon>Salicaceae</taxon>
        <taxon>Saliceae</taxon>
        <taxon>Salix</taxon>
    </lineage>
</organism>
<sequence>MKHGPNKDMARASKGVISFQEGPTLTHAYPRKKGFALSLRPWLSLLPSSSWLSLPFPCSRPWLWHPMGVEVTTITTRTNMDLGVSRASNVHHNARGGAGRPSTTSHACSSVRSAARSASAFPQGIMGIKLCALATITGRPRKEDQSALEQASPSRYCYKMNQVLCSWTSTDYIC</sequence>
<name>A0A5N5JAZ8_9ROSI</name>
<dbReference type="EMBL" id="VDCV01000017">
    <property type="protein sequence ID" value="KAB5516379.1"/>
    <property type="molecule type" value="Genomic_DNA"/>
</dbReference>
<protein>
    <submittedName>
        <fullName evidence="1">Uncharacterized protein</fullName>
    </submittedName>
</protein>
<evidence type="ECO:0000313" key="2">
    <source>
        <dbReference type="Proteomes" id="UP000326939"/>
    </source>
</evidence>
<proteinExistence type="predicted"/>
<dbReference type="AlphaFoldDB" id="A0A5N5JAZ8"/>
<reference evidence="2" key="1">
    <citation type="journal article" date="2019" name="Gigascience">
        <title>De novo genome assembly of the endangered Acer yangbiense, a plant species with extremely small populations endemic to Yunnan Province, China.</title>
        <authorList>
            <person name="Yang J."/>
            <person name="Wariss H.M."/>
            <person name="Tao L."/>
            <person name="Zhang R."/>
            <person name="Yun Q."/>
            <person name="Hollingsworth P."/>
            <person name="Dao Z."/>
            <person name="Luo G."/>
            <person name="Guo H."/>
            <person name="Ma Y."/>
            <person name="Sun W."/>
        </authorList>
    </citation>
    <scope>NUCLEOTIDE SEQUENCE [LARGE SCALE GENOMIC DNA]</scope>
    <source>
        <strain evidence="2">cv. br00</strain>
    </source>
</reference>
<gene>
    <name evidence="1" type="ORF">DKX38_027027</name>
</gene>
<keyword evidence="2" id="KW-1185">Reference proteome</keyword>
<accession>A0A5N5JAZ8</accession>